<sequence>MKFSDWDYCWRRIAALVPETEAGVESRLATLTLDAYDLKMYSDIFDHTNLPATFQLDKIMEIYNNMPVFYNMLSICRAILPATNLHCFAHAVACYYAALADGGAILPPHSSLSKPPLGSHPHIPKFPSQEKSKKPKGKKNKEVPAASKNNTNNKCKDASGDDNTRPINTGELNIELSVEYASVKDFEKPLIC</sequence>
<accession>A0ACC1BS62</accession>
<name>A0ACC1BS62_9ROSI</name>
<protein>
    <submittedName>
        <fullName evidence="1">Uncharacterized protein</fullName>
    </submittedName>
</protein>
<dbReference type="EMBL" id="CM047899">
    <property type="protein sequence ID" value="KAJ0101819.1"/>
    <property type="molecule type" value="Genomic_DNA"/>
</dbReference>
<gene>
    <name evidence="1" type="ORF">Patl1_05459</name>
</gene>
<dbReference type="Proteomes" id="UP001164250">
    <property type="component" value="Chromosome 3"/>
</dbReference>
<organism evidence="1 2">
    <name type="scientific">Pistacia atlantica</name>
    <dbReference type="NCBI Taxonomy" id="434234"/>
    <lineage>
        <taxon>Eukaryota</taxon>
        <taxon>Viridiplantae</taxon>
        <taxon>Streptophyta</taxon>
        <taxon>Embryophyta</taxon>
        <taxon>Tracheophyta</taxon>
        <taxon>Spermatophyta</taxon>
        <taxon>Magnoliopsida</taxon>
        <taxon>eudicotyledons</taxon>
        <taxon>Gunneridae</taxon>
        <taxon>Pentapetalae</taxon>
        <taxon>rosids</taxon>
        <taxon>malvids</taxon>
        <taxon>Sapindales</taxon>
        <taxon>Anacardiaceae</taxon>
        <taxon>Pistacia</taxon>
    </lineage>
</organism>
<reference evidence="2" key="1">
    <citation type="journal article" date="2023" name="G3 (Bethesda)">
        <title>Genome assembly and association tests identify interacting loci associated with vigor, precocity, and sex in interspecific pistachio rootstocks.</title>
        <authorList>
            <person name="Palmer W."/>
            <person name="Jacygrad E."/>
            <person name="Sagayaradj S."/>
            <person name="Cavanaugh K."/>
            <person name="Han R."/>
            <person name="Bertier L."/>
            <person name="Beede B."/>
            <person name="Kafkas S."/>
            <person name="Golino D."/>
            <person name="Preece J."/>
            <person name="Michelmore R."/>
        </authorList>
    </citation>
    <scope>NUCLEOTIDE SEQUENCE [LARGE SCALE GENOMIC DNA]</scope>
</reference>
<comment type="caution">
    <text evidence="1">The sequence shown here is derived from an EMBL/GenBank/DDBJ whole genome shotgun (WGS) entry which is preliminary data.</text>
</comment>
<evidence type="ECO:0000313" key="2">
    <source>
        <dbReference type="Proteomes" id="UP001164250"/>
    </source>
</evidence>
<keyword evidence="2" id="KW-1185">Reference proteome</keyword>
<evidence type="ECO:0000313" key="1">
    <source>
        <dbReference type="EMBL" id="KAJ0101819.1"/>
    </source>
</evidence>
<proteinExistence type="predicted"/>